<organism evidence="8 9">
    <name type="scientific">Pelotalea chapellei</name>
    <dbReference type="NCBI Taxonomy" id="44671"/>
    <lineage>
        <taxon>Bacteria</taxon>
        <taxon>Pseudomonadati</taxon>
        <taxon>Thermodesulfobacteriota</taxon>
        <taxon>Desulfuromonadia</taxon>
        <taxon>Geobacterales</taxon>
        <taxon>Geobacteraceae</taxon>
        <taxon>Pelotalea</taxon>
    </lineage>
</organism>
<keyword evidence="9" id="KW-1185">Reference proteome</keyword>
<dbReference type="PANTHER" id="PTHR35794:SF2">
    <property type="entry name" value="CELL DIVISION PROTEIN DIVIVA"/>
    <property type="match status" value="1"/>
</dbReference>
<dbReference type="Gene3D" id="6.10.250.660">
    <property type="match status" value="1"/>
</dbReference>
<keyword evidence="3" id="KW-0963">Cytoplasm</keyword>
<evidence type="ECO:0000313" key="8">
    <source>
        <dbReference type="EMBL" id="MBT1073230.1"/>
    </source>
</evidence>
<dbReference type="NCBIfam" id="TIGR03544">
    <property type="entry name" value="DivI1A_domain"/>
    <property type="match status" value="1"/>
</dbReference>
<name>A0ABS5UC11_9BACT</name>
<keyword evidence="6" id="KW-0131">Cell cycle</keyword>
<dbReference type="Pfam" id="PF05103">
    <property type="entry name" value="DivIVA"/>
    <property type="match status" value="1"/>
</dbReference>
<evidence type="ECO:0000256" key="7">
    <source>
        <dbReference type="SAM" id="Coils"/>
    </source>
</evidence>
<evidence type="ECO:0000256" key="1">
    <source>
        <dbReference type="ARBA" id="ARBA00004496"/>
    </source>
</evidence>
<protein>
    <submittedName>
        <fullName evidence="8">DivIVA domain-containing protein</fullName>
    </submittedName>
</protein>
<evidence type="ECO:0000256" key="2">
    <source>
        <dbReference type="ARBA" id="ARBA00009008"/>
    </source>
</evidence>
<dbReference type="Proteomes" id="UP000784128">
    <property type="component" value="Unassembled WGS sequence"/>
</dbReference>
<keyword evidence="4" id="KW-0132">Cell division</keyword>
<evidence type="ECO:0000256" key="6">
    <source>
        <dbReference type="ARBA" id="ARBA00023306"/>
    </source>
</evidence>
<dbReference type="InterPro" id="IPR019933">
    <property type="entry name" value="DivIVA_domain"/>
</dbReference>
<comment type="similarity">
    <text evidence="2">Belongs to the DivIVA family.</text>
</comment>
<evidence type="ECO:0000256" key="5">
    <source>
        <dbReference type="ARBA" id="ARBA00023054"/>
    </source>
</evidence>
<dbReference type="EMBL" id="JAHDYS010000018">
    <property type="protein sequence ID" value="MBT1073230.1"/>
    <property type="molecule type" value="Genomic_DNA"/>
</dbReference>
<dbReference type="RefSeq" id="WP_214301055.1">
    <property type="nucleotide sequence ID" value="NZ_JAHDYS010000018.1"/>
</dbReference>
<comment type="caution">
    <text evidence="8">The sequence shown here is derived from an EMBL/GenBank/DDBJ whole genome shotgun (WGS) entry which is preliminary data.</text>
</comment>
<comment type="subcellular location">
    <subcellularLocation>
        <location evidence="1">Cytoplasm</location>
    </subcellularLocation>
</comment>
<feature type="coiled-coil region" evidence="7">
    <location>
        <begin position="30"/>
        <end position="125"/>
    </location>
</feature>
<proteinExistence type="inferred from homology"/>
<reference evidence="8 9" key="1">
    <citation type="submission" date="2021-05" db="EMBL/GenBank/DDBJ databases">
        <title>The draft genome of Geobacter chapellei DSM 13688.</title>
        <authorList>
            <person name="Xu Z."/>
            <person name="Masuda Y."/>
            <person name="Itoh H."/>
            <person name="Senoo K."/>
        </authorList>
    </citation>
    <scope>NUCLEOTIDE SEQUENCE [LARGE SCALE GENOMIC DNA]</scope>
    <source>
        <strain evidence="8 9">DSM 13688</strain>
    </source>
</reference>
<gene>
    <name evidence="8" type="ORF">KJB30_15655</name>
</gene>
<dbReference type="InterPro" id="IPR007793">
    <property type="entry name" value="DivIVA_fam"/>
</dbReference>
<sequence length="150" mass="17086">MKITPIDIQQQQFKGKMFNGIDPNDVDVFLQAVAGEMETLVRDNNDLKEQQALHARETKDIAEKERELRETLLAAQRIVEEMKANAQKEAALIVSEAELKAERIVADSERQLGDLKARIEDIRRQKVQFEISLKSLLDCHARMLSGDDQA</sequence>
<evidence type="ECO:0000256" key="3">
    <source>
        <dbReference type="ARBA" id="ARBA00022490"/>
    </source>
</evidence>
<keyword evidence="5 7" id="KW-0175">Coiled coil</keyword>
<evidence type="ECO:0000256" key="4">
    <source>
        <dbReference type="ARBA" id="ARBA00022618"/>
    </source>
</evidence>
<accession>A0ABS5UC11</accession>
<evidence type="ECO:0000313" key="9">
    <source>
        <dbReference type="Proteomes" id="UP000784128"/>
    </source>
</evidence>
<dbReference type="PANTHER" id="PTHR35794">
    <property type="entry name" value="CELL DIVISION PROTEIN DIVIVA"/>
    <property type="match status" value="1"/>
</dbReference>